<dbReference type="Proteomes" id="UP000828390">
    <property type="component" value="Unassembled WGS sequence"/>
</dbReference>
<name>A0A9D4J683_DREPO</name>
<sequence>MTNKTNIQGTGFGVGAGISSTMGSSVISTKVSFKTTDLTFICRFGLVASNLDIL</sequence>
<organism evidence="1 2">
    <name type="scientific">Dreissena polymorpha</name>
    <name type="common">Zebra mussel</name>
    <name type="synonym">Mytilus polymorpha</name>
    <dbReference type="NCBI Taxonomy" id="45954"/>
    <lineage>
        <taxon>Eukaryota</taxon>
        <taxon>Metazoa</taxon>
        <taxon>Spiralia</taxon>
        <taxon>Lophotrochozoa</taxon>
        <taxon>Mollusca</taxon>
        <taxon>Bivalvia</taxon>
        <taxon>Autobranchia</taxon>
        <taxon>Heteroconchia</taxon>
        <taxon>Euheterodonta</taxon>
        <taxon>Imparidentia</taxon>
        <taxon>Neoheterodontei</taxon>
        <taxon>Myida</taxon>
        <taxon>Dreissenoidea</taxon>
        <taxon>Dreissenidae</taxon>
        <taxon>Dreissena</taxon>
    </lineage>
</organism>
<dbReference type="EMBL" id="JAIWYP010000007">
    <property type="protein sequence ID" value="KAH3796762.1"/>
    <property type="molecule type" value="Genomic_DNA"/>
</dbReference>
<reference evidence="1" key="1">
    <citation type="journal article" date="2019" name="bioRxiv">
        <title>The Genome of the Zebra Mussel, Dreissena polymorpha: A Resource for Invasive Species Research.</title>
        <authorList>
            <person name="McCartney M.A."/>
            <person name="Auch B."/>
            <person name="Kono T."/>
            <person name="Mallez S."/>
            <person name="Zhang Y."/>
            <person name="Obille A."/>
            <person name="Becker A."/>
            <person name="Abrahante J.E."/>
            <person name="Garbe J."/>
            <person name="Badalamenti J.P."/>
            <person name="Herman A."/>
            <person name="Mangelson H."/>
            <person name="Liachko I."/>
            <person name="Sullivan S."/>
            <person name="Sone E.D."/>
            <person name="Koren S."/>
            <person name="Silverstein K.A.T."/>
            <person name="Beckman K.B."/>
            <person name="Gohl D.M."/>
        </authorList>
    </citation>
    <scope>NUCLEOTIDE SEQUENCE</scope>
    <source>
        <strain evidence="1">Duluth1</strain>
        <tissue evidence="1">Whole animal</tissue>
    </source>
</reference>
<comment type="caution">
    <text evidence="1">The sequence shown here is derived from an EMBL/GenBank/DDBJ whole genome shotgun (WGS) entry which is preliminary data.</text>
</comment>
<protein>
    <submittedName>
        <fullName evidence="1">Uncharacterized protein</fullName>
    </submittedName>
</protein>
<accession>A0A9D4J683</accession>
<gene>
    <name evidence="1" type="ORF">DPMN_150333</name>
</gene>
<evidence type="ECO:0000313" key="1">
    <source>
        <dbReference type="EMBL" id="KAH3796762.1"/>
    </source>
</evidence>
<proteinExistence type="predicted"/>
<keyword evidence="2" id="KW-1185">Reference proteome</keyword>
<dbReference type="AlphaFoldDB" id="A0A9D4J683"/>
<evidence type="ECO:0000313" key="2">
    <source>
        <dbReference type="Proteomes" id="UP000828390"/>
    </source>
</evidence>
<reference evidence="1" key="2">
    <citation type="submission" date="2020-11" db="EMBL/GenBank/DDBJ databases">
        <authorList>
            <person name="McCartney M.A."/>
            <person name="Auch B."/>
            <person name="Kono T."/>
            <person name="Mallez S."/>
            <person name="Becker A."/>
            <person name="Gohl D.M."/>
            <person name="Silverstein K.A.T."/>
            <person name="Koren S."/>
            <person name="Bechman K.B."/>
            <person name="Herman A."/>
            <person name="Abrahante J.E."/>
            <person name="Garbe J."/>
        </authorList>
    </citation>
    <scope>NUCLEOTIDE SEQUENCE</scope>
    <source>
        <strain evidence="1">Duluth1</strain>
        <tissue evidence="1">Whole animal</tissue>
    </source>
</reference>